<reference evidence="1" key="1">
    <citation type="submission" date="2021-02" db="EMBL/GenBank/DDBJ databases">
        <authorList>
            <person name="Palmer J.M."/>
        </authorList>
    </citation>
    <scope>NUCLEOTIDE SEQUENCE</scope>
    <source>
        <strain evidence="1">SCRP734</strain>
    </source>
</reference>
<gene>
    <name evidence="1" type="ORF">PHYPSEUDO_015432</name>
</gene>
<dbReference type="AlphaFoldDB" id="A0A8T1W265"/>
<comment type="caution">
    <text evidence="1">The sequence shown here is derived from an EMBL/GenBank/DDBJ whole genome shotgun (WGS) entry which is preliminary data.</text>
</comment>
<organism evidence="1 2">
    <name type="scientific">Phytophthora pseudosyringae</name>
    <dbReference type="NCBI Taxonomy" id="221518"/>
    <lineage>
        <taxon>Eukaryota</taxon>
        <taxon>Sar</taxon>
        <taxon>Stramenopiles</taxon>
        <taxon>Oomycota</taxon>
        <taxon>Peronosporomycetes</taxon>
        <taxon>Peronosporales</taxon>
        <taxon>Peronosporaceae</taxon>
        <taxon>Phytophthora</taxon>
    </lineage>
</organism>
<dbReference type="Proteomes" id="UP000694044">
    <property type="component" value="Unassembled WGS sequence"/>
</dbReference>
<name>A0A8T1W265_9STRA</name>
<proteinExistence type="predicted"/>
<protein>
    <submittedName>
        <fullName evidence="1">Uncharacterized protein</fullName>
    </submittedName>
</protein>
<keyword evidence="2" id="KW-1185">Reference proteome</keyword>
<dbReference type="EMBL" id="JAGDFM010000096">
    <property type="protein sequence ID" value="KAG7386648.1"/>
    <property type="molecule type" value="Genomic_DNA"/>
</dbReference>
<accession>A0A8T1W265</accession>
<evidence type="ECO:0000313" key="1">
    <source>
        <dbReference type="EMBL" id="KAG7386648.1"/>
    </source>
</evidence>
<sequence>MSTNGEMYEQLRQFTNRASSSTNGEMYEQPLPVTNRASSTFTNVLMGSEGGAAQDYQWVGFCLPELKRPLRQWRRAFYYLYGSDLAETGSVGGHNAQLSPVFLDGTPMYMDDVKDFDPKVDKSMTWRLESDGVEALNLTSA</sequence>
<evidence type="ECO:0000313" key="2">
    <source>
        <dbReference type="Proteomes" id="UP000694044"/>
    </source>
</evidence>